<accession>M4QE21</accession>
<gene>
    <name evidence="1" type="ORF">CPPG_00198</name>
</gene>
<keyword evidence="2" id="KW-1185">Reference proteome</keyword>
<dbReference type="GeneID" id="15312168"/>
<reference evidence="1 2" key="1">
    <citation type="submission" date="2010-11" db="EMBL/GenBank/DDBJ databases">
        <title>The Genome Sequence of Cyanophage P-RSM1.</title>
        <authorList>
            <consortium name="The Broad Institute Genome Sequencing Platform"/>
            <person name="Henn M.R."/>
            <person name="Sullivan M.S."/>
            <person name="Osburne M.S."/>
            <person name="Levin J."/>
            <person name="Malboeuf C."/>
            <person name="Casali M."/>
            <person name="Russ C."/>
            <person name="Lennon N."/>
            <person name="Chapman S.B."/>
            <person name="Erlich R."/>
            <person name="Young S.K."/>
            <person name="Yandava C."/>
            <person name="Zeng Q."/>
            <person name="Alvarado L."/>
            <person name="Anderson S."/>
            <person name="Berlin A."/>
            <person name="Chen Z."/>
            <person name="Freedman E."/>
            <person name="Gellesch M."/>
            <person name="Goldberg J."/>
            <person name="Green L."/>
            <person name="Griggs A."/>
            <person name="Gujja S."/>
            <person name="Heilman E.R."/>
            <person name="Heiman D."/>
            <person name="Hollinger A."/>
            <person name="Howarth C."/>
            <person name="Larson L."/>
            <person name="Mehta T."/>
            <person name="Pearson M."/>
            <person name="Roberts A."/>
            <person name="Ryan E."/>
            <person name="Saif S."/>
            <person name="Shea T."/>
            <person name="Shenoy N."/>
            <person name="Sisk P."/>
            <person name="Stolte C."/>
            <person name="Sykes S."/>
            <person name="White J."/>
            <person name="Yu Q."/>
            <person name="Coleman M.L."/>
            <person name="Huang K.H."/>
            <person name="Weigele P.R."/>
            <person name="DeFrancesco A.S."/>
            <person name="Kern S.E."/>
            <person name="Thompson L.R."/>
            <person name="Fu R."/>
            <person name="Hombeck B."/>
            <person name="Chisholm S.W."/>
            <person name="Haas B."/>
            <person name="Nusbaum C."/>
            <person name="Birren B."/>
        </authorList>
    </citation>
    <scope>NUCLEOTIDE SEQUENCE [LARGE SCALE GENOMIC DNA]</scope>
    <source>
        <strain evidence="1 2">P-RSM1</strain>
    </source>
</reference>
<protein>
    <submittedName>
        <fullName evidence="1">Uncharacterized protein</fullName>
    </submittedName>
</protein>
<dbReference type="KEGG" id="vg:15312168"/>
<sequence length="83" mass="9317">MTFSAVECPKCSAKWIGGQLFWSTGREGCPHDLAGLVCNNHGDETCINPCKGSDSGQTWEYRRGMIDGLMQEYNRNNRKSEQD</sequence>
<proteinExistence type="predicted"/>
<evidence type="ECO:0000313" key="1">
    <source>
        <dbReference type="EMBL" id="AGH26514.1"/>
    </source>
</evidence>
<name>M4QE21_9CAUD</name>
<organism evidence="1 2">
    <name type="scientific">Cyanophage P-RSM1</name>
    <dbReference type="NCBI Taxonomy" id="536444"/>
    <lineage>
        <taxon>Viruses</taxon>
        <taxon>Duplodnaviria</taxon>
        <taxon>Heunggongvirae</taxon>
        <taxon>Uroviricota</taxon>
        <taxon>Caudoviricetes</taxon>
        <taxon>Pantevenvirales</taxon>
        <taxon>Kyanoviridae</taxon>
        <taxon>Emcearvirus</taxon>
        <taxon>Emcearvirus gerard</taxon>
    </lineage>
</organism>
<evidence type="ECO:0000313" key="2">
    <source>
        <dbReference type="Proteomes" id="UP000201235"/>
    </source>
</evidence>
<dbReference type="Proteomes" id="UP000201235">
    <property type="component" value="Segment"/>
</dbReference>
<dbReference type="EMBL" id="HQ634175">
    <property type="protein sequence ID" value="AGH26514.1"/>
    <property type="molecule type" value="Genomic_DNA"/>
</dbReference>
<dbReference type="OrthoDB" id="22990at10239"/>
<dbReference type="RefSeq" id="YP_007877749.1">
    <property type="nucleotide sequence ID" value="NC_021071.1"/>
</dbReference>